<evidence type="ECO:0000313" key="2">
    <source>
        <dbReference type="EMBL" id="KAJ1914348.1"/>
    </source>
</evidence>
<organism evidence="2 3">
    <name type="scientific">Mycoemilia scoparia</name>
    <dbReference type="NCBI Taxonomy" id="417184"/>
    <lineage>
        <taxon>Eukaryota</taxon>
        <taxon>Fungi</taxon>
        <taxon>Fungi incertae sedis</taxon>
        <taxon>Zoopagomycota</taxon>
        <taxon>Kickxellomycotina</taxon>
        <taxon>Kickxellomycetes</taxon>
        <taxon>Kickxellales</taxon>
        <taxon>Kickxellaceae</taxon>
        <taxon>Mycoemilia</taxon>
    </lineage>
</organism>
<dbReference type="EMBL" id="JANBPU010000203">
    <property type="protein sequence ID" value="KAJ1914348.1"/>
    <property type="molecule type" value="Genomic_DNA"/>
</dbReference>
<dbReference type="Proteomes" id="UP001150538">
    <property type="component" value="Unassembled WGS sequence"/>
</dbReference>
<gene>
    <name evidence="2" type="ORF">H4219_004839</name>
</gene>
<feature type="region of interest" description="Disordered" evidence="1">
    <location>
        <begin position="1"/>
        <end position="28"/>
    </location>
</feature>
<comment type="caution">
    <text evidence="2">The sequence shown here is derived from an EMBL/GenBank/DDBJ whole genome shotgun (WGS) entry which is preliminary data.</text>
</comment>
<feature type="compositionally biased region" description="Polar residues" evidence="1">
    <location>
        <begin position="19"/>
        <end position="28"/>
    </location>
</feature>
<evidence type="ECO:0000256" key="1">
    <source>
        <dbReference type="SAM" id="MobiDB-lite"/>
    </source>
</evidence>
<protein>
    <submittedName>
        <fullName evidence="2">Uncharacterized protein</fullName>
    </submittedName>
</protein>
<accession>A0A9W7ZWY6</accession>
<reference evidence="2" key="1">
    <citation type="submission" date="2022-07" db="EMBL/GenBank/DDBJ databases">
        <title>Phylogenomic reconstructions and comparative analyses of Kickxellomycotina fungi.</title>
        <authorList>
            <person name="Reynolds N.K."/>
            <person name="Stajich J.E."/>
            <person name="Barry K."/>
            <person name="Grigoriev I.V."/>
            <person name="Crous P."/>
            <person name="Smith M.E."/>
        </authorList>
    </citation>
    <scope>NUCLEOTIDE SEQUENCE</scope>
    <source>
        <strain evidence="2">NBRC 100468</strain>
    </source>
</reference>
<evidence type="ECO:0000313" key="3">
    <source>
        <dbReference type="Proteomes" id="UP001150538"/>
    </source>
</evidence>
<sequence length="188" mass="20962">MSVQPFGQPTTTAAGTTTVRNPQGSTFHLHQSAGDFPQNFTRFLKDFELSLEQILDTIPTETPTIGDFGAVGEGMSHIRLLVDSIALCRDLSVYSVDIIEQLKDRFKAECQGNAYACAIVIDKINDEKKHLNDSSETISRAYNLANGTSSLCEAKQHIFTMVYSTFYNSCHAICKIHWDIENYKESLV</sequence>
<proteinExistence type="predicted"/>
<keyword evidence="3" id="KW-1185">Reference proteome</keyword>
<name>A0A9W7ZWY6_9FUNG</name>
<dbReference type="AlphaFoldDB" id="A0A9W7ZWY6"/>